<dbReference type="SUPFAM" id="SSF52540">
    <property type="entry name" value="P-loop containing nucleoside triphosphate hydrolases"/>
    <property type="match status" value="1"/>
</dbReference>
<keyword evidence="1" id="KW-0813">Transport</keyword>
<evidence type="ECO:0000256" key="1">
    <source>
        <dbReference type="ARBA" id="ARBA00022448"/>
    </source>
</evidence>
<evidence type="ECO:0000259" key="5">
    <source>
        <dbReference type="PROSITE" id="PS50893"/>
    </source>
</evidence>
<evidence type="ECO:0000313" key="7">
    <source>
        <dbReference type="Proteomes" id="UP000002016"/>
    </source>
</evidence>
<dbReference type="OrthoDB" id="9799337at2"/>
<sequence>MVDVALKSVSFRYNSKQSLVLNGTTLFVEHGEFVGLLGPNGSGKTTMLRIIAGLFPVSDGEVKVCGMNPLKIGRKKLAKIVGFVTQDFIPIYDYTVKQIVLSGRLPYAKTFFSTWTDKDLEAVKEALRKVDAERFIERSFHSLSTGEQKRVAMARILAQNTPVILLDEPTAHLDPGHVVEIKNVLAHLHKEGKTIIAAFHDVNIASELCTRIVFMKSGKILFDGPPEKIITEKTLELIYDTKFHVIKNPETGKLIVVY</sequence>
<evidence type="ECO:0000256" key="3">
    <source>
        <dbReference type="ARBA" id="ARBA00022840"/>
    </source>
</evidence>
<keyword evidence="4" id="KW-1278">Translocase</keyword>
<dbReference type="GO" id="GO:0005524">
    <property type="term" value="F:ATP binding"/>
    <property type="evidence" value="ECO:0007669"/>
    <property type="project" value="UniProtKB-KW"/>
</dbReference>
<dbReference type="PROSITE" id="PS50893">
    <property type="entry name" value="ABC_TRANSPORTER_2"/>
    <property type="match status" value="1"/>
</dbReference>
<dbReference type="AlphaFoldDB" id="A8F6P7"/>
<reference evidence="6 7" key="1">
    <citation type="submission" date="2007-08" db="EMBL/GenBank/DDBJ databases">
        <title>Complete sequence of Thermotoga lettingae TMO.</title>
        <authorList>
            <consortium name="US DOE Joint Genome Institute"/>
            <person name="Copeland A."/>
            <person name="Lucas S."/>
            <person name="Lapidus A."/>
            <person name="Barry K."/>
            <person name="Glavina del Rio T."/>
            <person name="Dalin E."/>
            <person name="Tice H."/>
            <person name="Pitluck S."/>
            <person name="Foster B."/>
            <person name="Bruce D."/>
            <person name="Schmutz J."/>
            <person name="Larimer F."/>
            <person name="Land M."/>
            <person name="Hauser L."/>
            <person name="Kyrpides N."/>
            <person name="Mikhailova N."/>
            <person name="Nelson K."/>
            <person name="Gogarten J.P."/>
            <person name="Noll K."/>
            <person name="Richardson P."/>
        </authorList>
    </citation>
    <scope>NUCLEOTIDE SEQUENCE [LARGE SCALE GENOMIC DNA]</scope>
    <source>
        <strain evidence="7">ATCC BAA-301 / DSM 14385 / NBRC 107922 / TMO</strain>
    </source>
</reference>
<dbReference type="FunFam" id="3.40.50.300:FF:000134">
    <property type="entry name" value="Iron-enterobactin ABC transporter ATP-binding protein"/>
    <property type="match status" value="1"/>
</dbReference>
<dbReference type="KEGG" id="tle:Tlet_1273"/>
<organism evidence="6 7">
    <name type="scientific">Pseudothermotoga lettingae (strain ATCC BAA-301 / DSM 14385 / NBRC 107922 / TMO)</name>
    <name type="common">Thermotoga lettingae</name>
    <dbReference type="NCBI Taxonomy" id="416591"/>
    <lineage>
        <taxon>Bacteria</taxon>
        <taxon>Thermotogati</taxon>
        <taxon>Thermotogota</taxon>
        <taxon>Thermotogae</taxon>
        <taxon>Thermotogales</taxon>
        <taxon>Thermotogaceae</taxon>
        <taxon>Pseudothermotoga</taxon>
    </lineage>
</organism>
<keyword evidence="7" id="KW-1185">Reference proteome</keyword>
<dbReference type="InterPro" id="IPR003439">
    <property type="entry name" value="ABC_transporter-like_ATP-bd"/>
</dbReference>
<dbReference type="EMBL" id="CP000812">
    <property type="protein sequence ID" value="ABV33831.1"/>
    <property type="molecule type" value="Genomic_DNA"/>
</dbReference>
<dbReference type="CDD" id="cd03214">
    <property type="entry name" value="ABC_Iron-Siderophores_B12_Hemin"/>
    <property type="match status" value="1"/>
</dbReference>
<dbReference type="HOGENOM" id="CLU_000604_1_11_0"/>
<dbReference type="SMART" id="SM00382">
    <property type="entry name" value="AAA"/>
    <property type="match status" value="1"/>
</dbReference>
<dbReference type="GO" id="GO:0016887">
    <property type="term" value="F:ATP hydrolysis activity"/>
    <property type="evidence" value="ECO:0007669"/>
    <property type="project" value="InterPro"/>
</dbReference>
<dbReference type="PANTHER" id="PTHR42794">
    <property type="entry name" value="HEMIN IMPORT ATP-BINDING PROTEIN HMUV"/>
    <property type="match status" value="1"/>
</dbReference>
<proteinExistence type="predicted"/>
<reference evidence="6 7" key="2">
    <citation type="journal article" date="2009" name="Proc. Natl. Acad. Sci. U.S.A.">
        <title>On the chimeric nature, thermophilic origin, and phylogenetic placement of the Thermotogales.</title>
        <authorList>
            <person name="Zhaxybayeva O."/>
            <person name="Swithers K.S."/>
            <person name="Lapierre P."/>
            <person name="Fournier G.P."/>
            <person name="Bickhart D.M."/>
            <person name="DeBoy R.T."/>
            <person name="Nelson K.E."/>
            <person name="Nesbo C.L."/>
            <person name="Doolittle W.F."/>
            <person name="Gogarten J.P."/>
            <person name="Noll K.M."/>
        </authorList>
    </citation>
    <scope>NUCLEOTIDE SEQUENCE [LARGE SCALE GENOMIC DNA]</scope>
    <source>
        <strain evidence="7">ATCC BAA-301 / DSM 14385 / NBRC 107922 / TMO</strain>
    </source>
</reference>
<dbReference type="Proteomes" id="UP000002016">
    <property type="component" value="Chromosome"/>
</dbReference>
<evidence type="ECO:0000256" key="2">
    <source>
        <dbReference type="ARBA" id="ARBA00022741"/>
    </source>
</evidence>
<accession>A8F6P7</accession>
<evidence type="ECO:0000256" key="4">
    <source>
        <dbReference type="ARBA" id="ARBA00022967"/>
    </source>
</evidence>
<dbReference type="Pfam" id="PF00005">
    <property type="entry name" value="ABC_tran"/>
    <property type="match status" value="1"/>
</dbReference>
<keyword evidence="3" id="KW-0067">ATP-binding</keyword>
<dbReference type="Gene3D" id="3.40.50.300">
    <property type="entry name" value="P-loop containing nucleotide triphosphate hydrolases"/>
    <property type="match status" value="1"/>
</dbReference>
<protein>
    <submittedName>
        <fullName evidence="6">ABC transporter related</fullName>
    </submittedName>
</protein>
<dbReference type="eggNOG" id="COG1120">
    <property type="taxonomic scope" value="Bacteria"/>
</dbReference>
<name>A8F6P7_PSELT</name>
<evidence type="ECO:0000313" key="6">
    <source>
        <dbReference type="EMBL" id="ABV33831.1"/>
    </source>
</evidence>
<dbReference type="RefSeq" id="WP_012003307.1">
    <property type="nucleotide sequence ID" value="NC_009828.1"/>
</dbReference>
<keyword evidence="2" id="KW-0547">Nucleotide-binding</keyword>
<dbReference type="PANTHER" id="PTHR42794:SF1">
    <property type="entry name" value="HEMIN IMPORT ATP-BINDING PROTEIN HMUV"/>
    <property type="match status" value="1"/>
</dbReference>
<dbReference type="InterPro" id="IPR003593">
    <property type="entry name" value="AAA+_ATPase"/>
</dbReference>
<feature type="domain" description="ABC transporter" evidence="5">
    <location>
        <begin position="4"/>
        <end position="242"/>
    </location>
</feature>
<gene>
    <name evidence="6" type="ordered locus">Tlet_1273</name>
</gene>
<dbReference type="InterPro" id="IPR027417">
    <property type="entry name" value="P-loop_NTPase"/>
</dbReference>
<dbReference type="STRING" id="416591.Tlet_1273"/>